<evidence type="ECO:0000313" key="1">
    <source>
        <dbReference type="EMBL" id="CAG8777105.1"/>
    </source>
</evidence>
<accession>A0ACA9R4R8</accession>
<feature type="non-terminal residue" evidence="1">
    <location>
        <position position="1"/>
    </location>
</feature>
<dbReference type="Proteomes" id="UP000789920">
    <property type="component" value="Unassembled WGS sequence"/>
</dbReference>
<keyword evidence="2" id="KW-1185">Reference proteome</keyword>
<dbReference type="EMBL" id="CAJVQC010043262">
    <property type="protein sequence ID" value="CAG8777105.1"/>
    <property type="molecule type" value="Genomic_DNA"/>
</dbReference>
<sequence>QIQSMHSKVQERKITINNEDKYLQNEIFNSEYESTQLFFVWKSETYSQEISTLLSGDAVTIKADIAKSYHDDKNTIKFNKIGIKFKVKQDETKQSELDNKLKYFDVKITHLGNSYYKYNNKFYVMANEEYDIDYSFEKDNYGQTLRYNEVYKKLRKGN</sequence>
<protein>
    <submittedName>
        <fullName evidence="1">7512_t:CDS:1</fullName>
    </submittedName>
</protein>
<proteinExistence type="predicted"/>
<comment type="caution">
    <text evidence="1">The sequence shown here is derived from an EMBL/GenBank/DDBJ whole genome shotgun (WGS) entry which is preliminary data.</text>
</comment>
<name>A0ACA9R4R8_9GLOM</name>
<organism evidence="1 2">
    <name type="scientific">Racocetra persica</name>
    <dbReference type="NCBI Taxonomy" id="160502"/>
    <lineage>
        <taxon>Eukaryota</taxon>
        <taxon>Fungi</taxon>
        <taxon>Fungi incertae sedis</taxon>
        <taxon>Mucoromycota</taxon>
        <taxon>Glomeromycotina</taxon>
        <taxon>Glomeromycetes</taxon>
        <taxon>Diversisporales</taxon>
        <taxon>Gigasporaceae</taxon>
        <taxon>Racocetra</taxon>
    </lineage>
</organism>
<evidence type="ECO:0000313" key="2">
    <source>
        <dbReference type="Proteomes" id="UP000789920"/>
    </source>
</evidence>
<gene>
    <name evidence="1" type="ORF">RPERSI_LOCUS17071</name>
</gene>
<reference evidence="1" key="1">
    <citation type="submission" date="2021-06" db="EMBL/GenBank/DDBJ databases">
        <authorList>
            <person name="Kallberg Y."/>
            <person name="Tangrot J."/>
            <person name="Rosling A."/>
        </authorList>
    </citation>
    <scope>NUCLEOTIDE SEQUENCE</scope>
    <source>
        <strain evidence="1">MA461A</strain>
    </source>
</reference>